<keyword evidence="2" id="KW-1133">Transmembrane helix</keyword>
<dbReference type="SUPFAM" id="SSF50475">
    <property type="entry name" value="FMN-binding split barrel"/>
    <property type="match status" value="1"/>
</dbReference>
<dbReference type="Pfam" id="PF16242">
    <property type="entry name" value="Pyrid_ox_like"/>
    <property type="match status" value="1"/>
</dbReference>
<dbReference type="Proteomes" id="UP000240500">
    <property type="component" value="Chromosome 12"/>
</dbReference>
<dbReference type="InterPro" id="IPR012349">
    <property type="entry name" value="Split_barrel_FMN-bd"/>
</dbReference>
<accession>A0A2P9DIS0</accession>
<organism evidence="4 5">
    <name type="scientific">Plasmodium reichenowi</name>
    <dbReference type="NCBI Taxonomy" id="5854"/>
    <lineage>
        <taxon>Eukaryota</taxon>
        <taxon>Sar</taxon>
        <taxon>Alveolata</taxon>
        <taxon>Apicomplexa</taxon>
        <taxon>Aconoidasida</taxon>
        <taxon>Haemosporida</taxon>
        <taxon>Plasmodiidae</taxon>
        <taxon>Plasmodium</taxon>
        <taxon>Plasmodium (Laverania)</taxon>
    </lineage>
</organism>
<evidence type="ECO:0000313" key="4">
    <source>
        <dbReference type="EMBL" id="SOV80899.1"/>
    </source>
</evidence>
<keyword evidence="2" id="KW-0472">Membrane</keyword>
<dbReference type="EMBL" id="LT969575">
    <property type="protein sequence ID" value="SOV80899.1"/>
    <property type="molecule type" value="Genomic_DNA"/>
</dbReference>
<dbReference type="VEuPathDB" id="PlasmoDB:PRG01_1250000"/>
<proteinExistence type="predicted"/>
<sequence length="423" mass="49864">MNILYKKLFANANITSKRFLLFNNVILKKREGYLLQKRNLFFFKNHKNDIIKNEIEEILKRNGDDICTLYEKNKNDKYNEQKYRGQEEFIHKKGKFKRLFLFIGFQSIPIIALMYLFKYIEEIKLKELNFKFDSSEDIINEAIKLINGSSLCFCLYFDKNVINTVYIEPLNPENAEINYERYNKEIASSSFSNSEYEIKKKNEKIMNGSGNQMIKKNNEEIKNMNRSGQINNNGNEKNMKVNNDTNVEEKNSTNNNNNNNNKKKNNNNNNNNNNIGDTNSSDSLKNLLYSLNKPLMQEMMCSKGSMEVPLNYMYFCISKNTDIYDYIKNKNKDISLLYSDEKKNIYATLTGNASIIENEDIKNIIWTDKWRYLISGDYKDNYILIKFTPSTVLLKTIGLKNEHWKSNIVRRSIINDKISWVKI</sequence>
<gene>
    <name evidence="4" type="ORF">PRG01_1250000</name>
</gene>
<reference evidence="4 5" key="1">
    <citation type="submission" date="2016-09" db="EMBL/GenBank/DDBJ databases">
        <authorList>
            <consortium name="Pathogen Informatics"/>
        </authorList>
    </citation>
    <scope>NUCLEOTIDE SEQUENCE [LARGE SCALE GENOMIC DNA]</scope>
</reference>
<evidence type="ECO:0000259" key="3">
    <source>
        <dbReference type="Pfam" id="PF16242"/>
    </source>
</evidence>
<evidence type="ECO:0000313" key="5">
    <source>
        <dbReference type="Proteomes" id="UP000240500"/>
    </source>
</evidence>
<dbReference type="Gene3D" id="2.30.110.10">
    <property type="entry name" value="Electron Transport, Fmn-binding Protein, Chain A"/>
    <property type="match status" value="1"/>
</dbReference>
<feature type="compositionally biased region" description="Low complexity" evidence="1">
    <location>
        <begin position="254"/>
        <end position="274"/>
    </location>
</feature>
<evidence type="ECO:0000256" key="2">
    <source>
        <dbReference type="SAM" id="Phobius"/>
    </source>
</evidence>
<dbReference type="OrthoDB" id="370041at2759"/>
<dbReference type="AlphaFoldDB" id="A0A2P9DIS0"/>
<dbReference type="VEuPathDB" id="PlasmoDB:PRCDC_1246100"/>
<dbReference type="InterPro" id="IPR038725">
    <property type="entry name" value="YdaG_split_barrel_FMN-bd"/>
</dbReference>
<name>A0A2P9DIS0_PLARE</name>
<keyword evidence="2" id="KW-0812">Transmembrane</keyword>
<evidence type="ECO:0000256" key="1">
    <source>
        <dbReference type="SAM" id="MobiDB-lite"/>
    </source>
</evidence>
<feature type="domain" description="General stress protein FMN-binding split barrel" evidence="3">
    <location>
        <begin position="312"/>
        <end position="390"/>
    </location>
</feature>
<feature type="region of interest" description="Disordered" evidence="1">
    <location>
        <begin position="246"/>
        <end position="281"/>
    </location>
</feature>
<protein>
    <recommendedName>
        <fullName evidence="3">General stress protein FMN-binding split barrel domain-containing protein</fullName>
    </recommendedName>
</protein>
<feature type="transmembrane region" description="Helical" evidence="2">
    <location>
        <begin position="99"/>
        <end position="117"/>
    </location>
</feature>